<proteinExistence type="predicted"/>
<reference evidence="1" key="1">
    <citation type="submission" date="2023-09" db="EMBL/GenBank/DDBJ databases">
        <title>Vallitalea sediminicola and Vallitalea maricola sp. nov., anaerobic bacteria isolated from marine sediment.</title>
        <authorList>
            <person name="Hirano S."/>
            <person name="Maeda A."/>
            <person name="Terahara T."/>
            <person name="Mori K."/>
            <person name="Hamada M."/>
            <person name="Matsumoto R."/>
            <person name="Kobayashi T."/>
        </authorList>
    </citation>
    <scope>NUCLEOTIDE SEQUENCE</scope>
    <source>
        <strain evidence="1">AN17-2</strain>
    </source>
</reference>
<accession>A0ACB5UG84</accession>
<evidence type="ECO:0000313" key="2">
    <source>
        <dbReference type="Proteomes" id="UP001374599"/>
    </source>
</evidence>
<evidence type="ECO:0000313" key="1">
    <source>
        <dbReference type="EMBL" id="GMQ61947.1"/>
    </source>
</evidence>
<name>A0ACB5UG84_9FIRM</name>
<dbReference type="Proteomes" id="UP001374599">
    <property type="component" value="Unassembled WGS sequence"/>
</dbReference>
<keyword evidence="2" id="KW-1185">Reference proteome</keyword>
<organism evidence="1 2">
    <name type="scientific">Vallitalea maricola</name>
    <dbReference type="NCBI Taxonomy" id="3074433"/>
    <lineage>
        <taxon>Bacteria</taxon>
        <taxon>Bacillati</taxon>
        <taxon>Bacillota</taxon>
        <taxon>Clostridia</taxon>
        <taxon>Lachnospirales</taxon>
        <taxon>Vallitaleaceae</taxon>
        <taxon>Vallitalea</taxon>
    </lineage>
</organism>
<comment type="caution">
    <text evidence="1">The sequence shown here is derived from an EMBL/GenBank/DDBJ whole genome shotgun (WGS) entry which is preliminary data.</text>
</comment>
<protein>
    <submittedName>
        <fullName evidence="1">Uncharacterized protein</fullName>
    </submittedName>
</protein>
<gene>
    <name evidence="1" type="ORF">AN2V17_11770</name>
</gene>
<dbReference type="EMBL" id="BTPU01000018">
    <property type="protein sequence ID" value="GMQ61947.1"/>
    <property type="molecule type" value="Genomic_DNA"/>
</dbReference>
<sequence length="71" mass="8027">MGVSTPVMMGHRVPIKTASKKMFNRILNKSLNLSEIFFLGSRGFLFSNPRTIMNKSPRKAIKIGMHNFDDA</sequence>